<dbReference type="AlphaFoldDB" id="A0A1T5MVP4"/>
<evidence type="ECO:0000313" key="6">
    <source>
        <dbReference type="Proteomes" id="UP000190285"/>
    </source>
</evidence>
<keyword evidence="1" id="KW-0805">Transcription regulation</keyword>
<protein>
    <submittedName>
        <fullName evidence="5">Transcriptional regulator, AraC family</fullName>
    </submittedName>
</protein>
<dbReference type="PANTHER" id="PTHR43280">
    <property type="entry name" value="ARAC-FAMILY TRANSCRIPTIONAL REGULATOR"/>
    <property type="match status" value="1"/>
</dbReference>
<keyword evidence="6" id="KW-1185">Reference proteome</keyword>
<dbReference type="InterPro" id="IPR018062">
    <property type="entry name" value="HTH_AraC-typ_CS"/>
</dbReference>
<dbReference type="PANTHER" id="PTHR43280:SF26">
    <property type="entry name" value="ARAC-FAMILY TRANSCRIPTIONAL REGULATOR"/>
    <property type="match status" value="1"/>
</dbReference>
<organism evidence="5 6">
    <name type="scientific">Maledivibacter halophilus</name>
    <dbReference type="NCBI Taxonomy" id="36842"/>
    <lineage>
        <taxon>Bacteria</taxon>
        <taxon>Bacillati</taxon>
        <taxon>Bacillota</taxon>
        <taxon>Clostridia</taxon>
        <taxon>Peptostreptococcales</taxon>
        <taxon>Caminicellaceae</taxon>
        <taxon>Maledivibacter</taxon>
    </lineage>
</organism>
<dbReference type="Pfam" id="PF02311">
    <property type="entry name" value="AraC_binding"/>
    <property type="match status" value="1"/>
</dbReference>
<dbReference type="PROSITE" id="PS01124">
    <property type="entry name" value="HTH_ARAC_FAMILY_2"/>
    <property type="match status" value="1"/>
</dbReference>
<keyword evidence="3" id="KW-0804">Transcription</keyword>
<dbReference type="Pfam" id="PF12833">
    <property type="entry name" value="HTH_18"/>
    <property type="match status" value="1"/>
</dbReference>
<dbReference type="Gene3D" id="1.10.10.60">
    <property type="entry name" value="Homeodomain-like"/>
    <property type="match status" value="2"/>
</dbReference>
<reference evidence="5 6" key="1">
    <citation type="submission" date="2017-02" db="EMBL/GenBank/DDBJ databases">
        <authorList>
            <person name="Peterson S.W."/>
        </authorList>
    </citation>
    <scope>NUCLEOTIDE SEQUENCE [LARGE SCALE GENOMIC DNA]</scope>
    <source>
        <strain evidence="5 6">M1</strain>
    </source>
</reference>
<feature type="domain" description="HTH araC/xylS-type" evidence="4">
    <location>
        <begin position="136"/>
        <end position="234"/>
    </location>
</feature>
<accession>A0A1T5MVP4</accession>
<dbReference type="Gene3D" id="2.60.120.10">
    <property type="entry name" value="Jelly Rolls"/>
    <property type="match status" value="1"/>
</dbReference>
<dbReference type="RefSeq" id="WP_079496013.1">
    <property type="nucleotide sequence ID" value="NZ_FUZT01000028.1"/>
</dbReference>
<sequence>MESNNLLCETRTYTEKTYTHNHSYSQLILPLQGSLSIKTDKHELSLDEKHLFFLPPECYHSYHSDSINKFLVIDIPREINSVLLGEMFKYELYQVLDDRWKAIRYLLHEEAQTSNKRGLCDLVNYACNFLLDEVRPISIQYIHDNFQKQISINKLAAIENFNVSYYIEWFNKKTGMTPNAYIQKLRLEKAKKYLIDTDLSLLMISQLVGYKQQSSLTRLFTKHHELSPSAYRKMYREMDKNSLI</sequence>
<dbReference type="InterPro" id="IPR003313">
    <property type="entry name" value="AraC-bd"/>
</dbReference>
<gene>
    <name evidence="5" type="ORF">SAMN02194393_05455</name>
</gene>
<evidence type="ECO:0000256" key="1">
    <source>
        <dbReference type="ARBA" id="ARBA00023015"/>
    </source>
</evidence>
<evidence type="ECO:0000256" key="2">
    <source>
        <dbReference type="ARBA" id="ARBA00023125"/>
    </source>
</evidence>
<proteinExistence type="predicted"/>
<evidence type="ECO:0000256" key="3">
    <source>
        <dbReference type="ARBA" id="ARBA00023163"/>
    </source>
</evidence>
<dbReference type="OrthoDB" id="1681793at2"/>
<name>A0A1T5MVP4_9FIRM</name>
<evidence type="ECO:0000259" key="4">
    <source>
        <dbReference type="PROSITE" id="PS01124"/>
    </source>
</evidence>
<dbReference type="InterPro" id="IPR014710">
    <property type="entry name" value="RmlC-like_jellyroll"/>
</dbReference>
<dbReference type="STRING" id="36842.SAMN02194393_05455"/>
<evidence type="ECO:0000313" key="5">
    <source>
        <dbReference type="EMBL" id="SKC92285.1"/>
    </source>
</evidence>
<dbReference type="SUPFAM" id="SSF51215">
    <property type="entry name" value="Regulatory protein AraC"/>
    <property type="match status" value="1"/>
</dbReference>
<keyword evidence="2" id="KW-0238">DNA-binding</keyword>
<dbReference type="PROSITE" id="PS00041">
    <property type="entry name" value="HTH_ARAC_FAMILY_1"/>
    <property type="match status" value="1"/>
</dbReference>
<dbReference type="GO" id="GO:0003700">
    <property type="term" value="F:DNA-binding transcription factor activity"/>
    <property type="evidence" value="ECO:0007669"/>
    <property type="project" value="InterPro"/>
</dbReference>
<dbReference type="InterPro" id="IPR018060">
    <property type="entry name" value="HTH_AraC"/>
</dbReference>
<dbReference type="Proteomes" id="UP000190285">
    <property type="component" value="Unassembled WGS sequence"/>
</dbReference>
<dbReference type="SMART" id="SM00342">
    <property type="entry name" value="HTH_ARAC"/>
    <property type="match status" value="1"/>
</dbReference>
<dbReference type="EMBL" id="FUZT01000028">
    <property type="protein sequence ID" value="SKC92285.1"/>
    <property type="molecule type" value="Genomic_DNA"/>
</dbReference>
<dbReference type="InterPro" id="IPR009057">
    <property type="entry name" value="Homeodomain-like_sf"/>
</dbReference>
<dbReference type="GO" id="GO:0043565">
    <property type="term" value="F:sequence-specific DNA binding"/>
    <property type="evidence" value="ECO:0007669"/>
    <property type="project" value="InterPro"/>
</dbReference>
<dbReference type="InterPro" id="IPR037923">
    <property type="entry name" value="HTH-like"/>
</dbReference>
<dbReference type="SUPFAM" id="SSF46689">
    <property type="entry name" value="Homeodomain-like"/>
    <property type="match status" value="2"/>
</dbReference>